<evidence type="ECO:0000256" key="1">
    <source>
        <dbReference type="SAM" id="SignalP"/>
    </source>
</evidence>
<keyword evidence="3" id="KW-1185">Reference proteome</keyword>
<feature type="chain" id="PRO_5033039368" evidence="1">
    <location>
        <begin position="22"/>
        <end position="379"/>
    </location>
</feature>
<protein>
    <submittedName>
        <fullName evidence="2">Uncharacterized protein</fullName>
    </submittedName>
</protein>
<evidence type="ECO:0000313" key="3">
    <source>
        <dbReference type="Proteomes" id="UP000022447"/>
    </source>
</evidence>
<evidence type="ECO:0000313" key="2">
    <source>
        <dbReference type="EMBL" id="ETX15503.1"/>
    </source>
</evidence>
<dbReference type="Pfam" id="PF19577">
    <property type="entry name" value="DcaP"/>
    <property type="match status" value="1"/>
</dbReference>
<dbReference type="Proteomes" id="UP000022447">
    <property type="component" value="Unassembled WGS sequence"/>
</dbReference>
<dbReference type="STRING" id="1449350.OCH239_16670"/>
<dbReference type="Gene3D" id="2.40.160.10">
    <property type="entry name" value="Porin"/>
    <property type="match status" value="1"/>
</dbReference>
<dbReference type="SUPFAM" id="SSF56935">
    <property type="entry name" value="Porins"/>
    <property type="match status" value="1"/>
</dbReference>
<sequence length="379" mass="40460">MKNTTTSGIAVALAATSLAGAAVAQSDAQRIAALEARVSELESDQKTPLTFGTESGTVVEFYGYLKSDAIYDFGPKLGNTTFGLALIGPDSDDDGAFTGTVNQTRLGFRTTTQTGMGELGTQVELDFYGASDAFSDGGPEPRLRHATATIGGWRFGKYWTTFMPLDSYPPTLDFQGFAGIPFARQEQVRYTYDFSDALSTSFAIEDSNADSDTPVAIAALAYDTDPLLLRGSVIGGEVEDEGGDGQGVWGVNLSTTASLWQGASLDAAYTYGEGIASYLVFLGDDLDANGDPIEVQSAYAGLTQEVGEDWTFRAIYGWRENGSGLSDGTERLQSVHVNAEYAFTERATAGVEYFHGKRDTFGGGSYDANRIQTSIQIDF</sequence>
<accession>X7EK36</accession>
<dbReference type="eggNOG" id="COG2911">
    <property type="taxonomic scope" value="Bacteria"/>
</dbReference>
<reference evidence="2 3" key="1">
    <citation type="submission" date="2014-01" db="EMBL/GenBank/DDBJ databases">
        <title>Roseivivax halodurans JCM 10272 Genome Sequencing.</title>
        <authorList>
            <person name="Lai Q."/>
            <person name="Li G."/>
            <person name="Shao Z."/>
        </authorList>
    </citation>
    <scope>NUCLEOTIDE SEQUENCE [LARGE SCALE GENOMIC DNA]</scope>
    <source>
        <strain evidence="2 3">JCM 10272</strain>
    </source>
</reference>
<dbReference type="RefSeq" id="WP_051489340.1">
    <property type="nucleotide sequence ID" value="NZ_JALZ01000005.1"/>
</dbReference>
<dbReference type="OrthoDB" id="9763822at2"/>
<gene>
    <name evidence="2" type="ORF">OCH239_16670</name>
</gene>
<feature type="signal peptide" evidence="1">
    <location>
        <begin position="1"/>
        <end position="21"/>
    </location>
</feature>
<dbReference type="EMBL" id="JALZ01000005">
    <property type="protein sequence ID" value="ETX15503.1"/>
    <property type="molecule type" value="Genomic_DNA"/>
</dbReference>
<dbReference type="InterPro" id="IPR045748">
    <property type="entry name" value="DcaP"/>
</dbReference>
<organism evidence="2 3">
    <name type="scientific">Roseivivax halodurans JCM 10272</name>
    <dbReference type="NCBI Taxonomy" id="1449350"/>
    <lineage>
        <taxon>Bacteria</taxon>
        <taxon>Pseudomonadati</taxon>
        <taxon>Pseudomonadota</taxon>
        <taxon>Alphaproteobacteria</taxon>
        <taxon>Rhodobacterales</taxon>
        <taxon>Roseobacteraceae</taxon>
        <taxon>Roseivivax</taxon>
    </lineage>
</organism>
<keyword evidence="1" id="KW-0732">Signal</keyword>
<proteinExistence type="predicted"/>
<comment type="caution">
    <text evidence="2">The sequence shown here is derived from an EMBL/GenBank/DDBJ whole genome shotgun (WGS) entry which is preliminary data.</text>
</comment>
<name>X7EK36_9RHOB</name>
<dbReference type="InterPro" id="IPR023614">
    <property type="entry name" value="Porin_dom_sf"/>
</dbReference>
<dbReference type="AlphaFoldDB" id="X7EK36"/>